<evidence type="ECO:0000256" key="1">
    <source>
        <dbReference type="SAM" id="MobiDB-lite"/>
    </source>
</evidence>
<name>A0A9P4XAX2_9HYPO</name>
<dbReference type="EMBL" id="QLNT01000015">
    <property type="protein sequence ID" value="KAF3067556.1"/>
    <property type="molecule type" value="Genomic_DNA"/>
</dbReference>
<protein>
    <submittedName>
        <fullName evidence="2">Uncharacterized protein</fullName>
    </submittedName>
</protein>
<dbReference type="Proteomes" id="UP000801864">
    <property type="component" value="Unassembled WGS sequence"/>
</dbReference>
<keyword evidence="3" id="KW-1185">Reference proteome</keyword>
<dbReference type="AlphaFoldDB" id="A0A9P4XAX2"/>
<proteinExistence type="predicted"/>
<accession>A0A9P4XAX2</accession>
<feature type="region of interest" description="Disordered" evidence="1">
    <location>
        <begin position="1"/>
        <end position="45"/>
    </location>
</feature>
<comment type="caution">
    <text evidence="2">The sequence shown here is derived from an EMBL/GenBank/DDBJ whole genome shotgun (WGS) entry which is preliminary data.</text>
</comment>
<evidence type="ECO:0000313" key="2">
    <source>
        <dbReference type="EMBL" id="KAF3067556.1"/>
    </source>
</evidence>
<evidence type="ECO:0000313" key="3">
    <source>
        <dbReference type="Proteomes" id="UP000801864"/>
    </source>
</evidence>
<reference evidence="2 3" key="1">
    <citation type="submission" date="2018-06" db="EMBL/GenBank/DDBJ databases">
        <title>Genome analysis of cellulolytic fungus Trichoderma lentiforme CFAM-422.</title>
        <authorList>
            <person name="Steindorff A.S."/>
            <person name="Formighieri E.F."/>
            <person name="Midorikawa G.E.O."/>
            <person name="Tamietti M.S."/>
            <person name="Ramos E.Z."/>
            <person name="Silva A.S."/>
            <person name="Bon E.P.S."/>
            <person name="Mendes T.D."/>
            <person name="Damaso M.C.T."/>
            <person name="Favaro L.C.L."/>
        </authorList>
    </citation>
    <scope>NUCLEOTIDE SEQUENCE [LARGE SCALE GENOMIC DNA]</scope>
    <source>
        <strain evidence="2 3">CFAM-422</strain>
    </source>
</reference>
<sequence length="117" mass="12164">MAESGPDAGSARQEWDAEAEFGQQNKNRVEHESKNASAGSASAALRHRQVQLGPPFWWGPGASGPSLFALAASASPAGWVPAPEGFQRINGLLQRSARPVTAPVTVLLYGGTGKRGA</sequence>
<gene>
    <name evidence="2" type="ORF">CFAM422_008326</name>
</gene>
<organism evidence="2 3">
    <name type="scientific">Trichoderma lentiforme</name>
    <dbReference type="NCBI Taxonomy" id="1567552"/>
    <lineage>
        <taxon>Eukaryota</taxon>
        <taxon>Fungi</taxon>
        <taxon>Dikarya</taxon>
        <taxon>Ascomycota</taxon>
        <taxon>Pezizomycotina</taxon>
        <taxon>Sordariomycetes</taxon>
        <taxon>Hypocreomycetidae</taxon>
        <taxon>Hypocreales</taxon>
        <taxon>Hypocreaceae</taxon>
        <taxon>Trichoderma</taxon>
    </lineage>
</organism>